<evidence type="ECO:0000256" key="2">
    <source>
        <dbReference type="ARBA" id="ARBA00023015"/>
    </source>
</evidence>
<evidence type="ECO:0000256" key="3">
    <source>
        <dbReference type="ARBA" id="ARBA00023082"/>
    </source>
</evidence>
<dbReference type="GO" id="GO:0006352">
    <property type="term" value="P:DNA-templated transcription initiation"/>
    <property type="evidence" value="ECO:0007669"/>
    <property type="project" value="InterPro"/>
</dbReference>
<dbReference type="EMBL" id="CP042425">
    <property type="protein sequence ID" value="QEL14719.1"/>
    <property type="molecule type" value="Genomic_DNA"/>
</dbReference>
<feature type="domain" description="RNA polymerase sigma-70 region 2" evidence="7">
    <location>
        <begin position="43"/>
        <end position="103"/>
    </location>
</feature>
<dbReference type="InterPro" id="IPR039425">
    <property type="entry name" value="RNA_pol_sigma-70-like"/>
</dbReference>
<evidence type="ECO:0000313" key="9">
    <source>
        <dbReference type="EMBL" id="QEL14719.1"/>
    </source>
</evidence>
<keyword evidence="6" id="KW-1133">Transmembrane helix</keyword>
<feature type="transmembrane region" description="Helical" evidence="6">
    <location>
        <begin position="266"/>
        <end position="287"/>
    </location>
</feature>
<accession>A0A5C1A667</accession>
<evidence type="ECO:0000256" key="6">
    <source>
        <dbReference type="SAM" id="Phobius"/>
    </source>
</evidence>
<name>A0A5C1A667_9BACT</name>
<dbReference type="InterPro" id="IPR013324">
    <property type="entry name" value="RNA_pol_sigma_r3/r4-like"/>
</dbReference>
<keyword evidence="4" id="KW-0804">Transcription</keyword>
<dbReference type="CDD" id="cd06171">
    <property type="entry name" value="Sigma70_r4"/>
    <property type="match status" value="1"/>
</dbReference>
<dbReference type="InterPro" id="IPR014284">
    <property type="entry name" value="RNA_pol_sigma-70_dom"/>
</dbReference>
<dbReference type="KEGG" id="lrs:PX52LOC_01613"/>
<dbReference type="NCBIfam" id="TIGR02937">
    <property type="entry name" value="sigma70-ECF"/>
    <property type="match status" value="1"/>
</dbReference>
<feature type="region of interest" description="Disordered" evidence="5">
    <location>
        <begin position="581"/>
        <end position="608"/>
    </location>
</feature>
<evidence type="ECO:0000259" key="7">
    <source>
        <dbReference type="Pfam" id="PF04542"/>
    </source>
</evidence>
<dbReference type="Gene3D" id="1.10.1740.10">
    <property type="match status" value="1"/>
</dbReference>
<sequence length="608" mass="64010">MRLSTRGRWLGFTRGLAPLNAEADAALLGRFVAGRDELAFEALVHRHGPMVYAVCRRRLGGGADADDAFQATFVVLARDAGKIANREALPGWLYRVAFLTALKASSRAAARAFAPLPTEGLPMNDPPDARPVRQEQAAIIDAEVAKLSERDRTVLVLCLIEGKTSAEAAASLNIPVGTVDSRLSVARKRLQVKLVRRGIAVSTAVTLERLLDAPLSAAAPALRELIAATARGVLSTITDATAGALSPAVTSLAQGVSTMTVTKLKLLAAFGLTLGLLGGTGTGIYYATAQEKPTAKSLADPAKPTPAVKATPEKIVFAATGGQTSKTTLTLDKSAGFQDALKDQTVASILEQLSADTGTTIRLDLAFFRLNSVEQPYEKKIAIPVVKGLTVRDILEEVLDQLLPGSTEGGIAVKTGIRVKGNQIILGRGSVAATTPGKTAVGQEAAQLVSESDLAAILHGPVVGIAADNLPLADFVNQLREQTGANIVVDARAKDKLQQPVTLTVNDTRLMTALKIAGDMCDLAPAVVDNVYYLTTKENATRLLKETYRELYGEAQVPIPPGTVTDGVRLYEKPTNLKPIEMPNFGLGGGGGPITTVPESMTRPAEKK</sequence>
<dbReference type="GO" id="GO:0003677">
    <property type="term" value="F:DNA binding"/>
    <property type="evidence" value="ECO:0007669"/>
    <property type="project" value="InterPro"/>
</dbReference>
<keyword evidence="6" id="KW-0472">Membrane</keyword>
<proteinExistence type="inferred from homology"/>
<dbReference type="InterPro" id="IPR036388">
    <property type="entry name" value="WH-like_DNA-bd_sf"/>
</dbReference>
<keyword evidence="10" id="KW-1185">Reference proteome</keyword>
<dbReference type="Gene3D" id="1.10.10.10">
    <property type="entry name" value="Winged helix-like DNA-binding domain superfamily/Winged helix DNA-binding domain"/>
    <property type="match status" value="1"/>
</dbReference>
<evidence type="ECO:0000259" key="8">
    <source>
        <dbReference type="Pfam" id="PF08281"/>
    </source>
</evidence>
<dbReference type="InterPro" id="IPR007627">
    <property type="entry name" value="RNA_pol_sigma70_r2"/>
</dbReference>
<organism evidence="9 10">
    <name type="scientific">Limnoglobus roseus</name>
    <dbReference type="NCBI Taxonomy" id="2598579"/>
    <lineage>
        <taxon>Bacteria</taxon>
        <taxon>Pseudomonadati</taxon>
        <taxon>Planctomycetota</taxon>
        <taxon>Planctomycetia</taxon>
        <taxon>Gemmatales</taxon>
        <taxon>Gemmataceae</taxon>
        <taxon>Limnoglobus</taxon>
    </lineage>
</organism>
<dbReference type="InterPro" id="IPR013325">
    <property type="entry name" value="RNA_pol_sigma_r2"/>
</dbReference>
<dbReference type="PANTHER" id="PTHR43133">
    <property type="entry name" value="RNA POLYMERASE ECF-TYPE SIGMA FACTO"/>
    <property type="match status" value="1"/>
</dbReference>
<keyword evidence="2" id="KW-0805">Transcription regulation</keyword>
<dbReference type="RefSeq" id="WP_149109594.1">
    <property type="nucleotide sequence ID" value="NZ_CP042425.1"/>
</dbReference>
<evidence type="ECO:0000256" key="1">
    <source>
        <dbReference type="ARBA" id="ARBA00010641"/>
    </source>
</evidence>
<dbReference type="Proteomes" id="UP000324974">
    <property type="component" value="Chromosome"/>
</dbReference>
<gene>
    <name evidence="9" type="ORF">PX52LOC_01613</name>
</gene>
<evidence type="ECO:0000256" key="5">
    <source>
        <dbReference type="SAM" id="MobiDB-lite"/>
    </source>
</evidence>
<dbReference type="Pfam" id="PF08281">
    <property type="entry name" value="Sigma70_r4_2"/>
    <property type="match status" value="1"/>
</dbReference>
<evidence type="ECO:0000256" key="4">
    <source>
        <dbReference type="ARBA" id="ARBA00023163"/>
    </source>
</evidence>
<dbReference type="GO" id="GO:0016987">
    <property type="term" value="F:sigma factor activity"/>
    <property type="evidence" value="ECO:0007669"/>
    <property type="project" value="UniProtKB-KW"/>
</dbReference>
<comment type="similarity">
    <text evidence="1">Belongs to the sigma-70 factor family. ECF subfamily.</text>
</comment>
<dbReference type="OrthoDB" id="9795666at2"/>
<keyword evidence="3" id="KW-0731">Sigma factor</keyword>
<protein>
    <submittedName>
        <fullName evidence="9">RNA polymerase sigma factor</fullName>
    </submittedName>
</protein>
<dbReference type="InterPro" id="IPR013249">
    <property type="entry name" value="RNA_pol_sigma70_r4_t2"/>
</dbReference>
<dbReference type="SUPFAM" id="SSF88659">
    <property type="entry name" value="Sigma3 and sigma4 domains of RNA polymerase sigma factors"/>
    <property type="match status" value="1"/>
</dbReference>
<dbReference type="AlphaFoldDB" id="A0A5C1A667"/>
<keyword evidence="6" id="KW-0812">Transmembrane</keyword>
<dbReference type="PANTHER" id="PTHR43133:SF51">
    <property type="entry name" value="RNA POLYMERASE SIGMA FACTOR"/>
    <property type="match status" value="1"/>
</dbReference>
<dbReference type="Pfam" id="PF04542">
    <property type="entry name" value="Sigma70_r2"/>
    <property type="match status" value="1"/>
</dbReference>
<dbReference type="SUPFAM" id="SSF88946">
    <property type="entry name" value="Sigma2 domain of RNA polymerase sigma factors"/>
    <property type="match status" value="1"/>
</dbReference>
<feature type="domain" description="RNA polymerase sigma factor 70 region 4 type 2" evidence="8">
    <location>
        <begin position="139"/>
        <end position="190"/>
    </location>
</feature>
<evidence type="ECO:0000313" key="10">
    <source>
        <dbReference type="Proteomes" id="UP000324974"/>
    </source>
</evidence>
<reference evidence="10" key="1">
    <citation type="submission" date="2019-08" db="EMBL/GenBank/DDBJ databases">
        <title>Limnoglobus roseus gen. nov., sp. nov., a novel freshwater planctomycete with a giant genome from the family Gemmataceae.</title>
        <authorList>
            <person name="Kulichevskaya I.S."/>
            <person name="Naumoff D.G."/>
            <person name="Miroshnikov K."/>
            <person name="Ivanova A."/>
            <person name="Philippov D.A."/>
            <person name="Hakobyan A."/>
            <person name="Rijpstra I.C."/>
            <person name="Sinninghe Damste J.S."/>
            <person name="Liesack W."/>
            <person name="Dedysh S.N."/>
        </authorList>
    </citation>
    <scope>NUCLEOTIDE SEQUENCE [LARGE SCALE GENOMIC DNA]</scope>
    <source>
        <strain evidence="10">PX52</strain>
    </source>
</reference>